<dbReference type="VEuPathDB" id="TriTrypDB:ECC02_005894"/>
<comment type="caution">
    <text evidence="2">The sequence shown here is derived from an EMBL/GenBank/DDBJ whole genome shotgun (WGS) entry which is preliminary data.</text>
</comment>
<dbReference type="VEuPathDB" id="TriTrypDB:TcCL_ESM01942"/>
<proteinExistence type="predicted"/>
<dbReference type="GO" id="GO:0006888">
    <property type="term" value="P:endoplasmic reticulum to Golgi vesicle-mediated transport"/>
    <property type="evidence" value="ECO:0007669"/>
    <property type="project" value="TreeGrafter"/>
</dbReference>
<keyword evidence="1" id="KW-1133">Transmembrane helix</keyword>
<dbReference type="AlphaFoldDB" id="A0A2V2W7N7"/>
<keyword evidence="1" id="KW-0812">Transmembrane</keyword>
<gene>
    <name evidence="2" type="ORF">C4B63_2g217</name>
</gene>
<dbReference type="GO" id="GO:0050185">
    <property type="term" value="F:phosphatidylinositol deacylase activity"/>
    <property type="evidence" value="ECO:0007669"/>
    <property type="project" value="TreeGrafter"/>
</dbReference>
<dbReference type="PANTHER" id="PTHR15495:SF7">
    <property type="entry name" value="GPI INOSITOL-DEACYLASE"/>
    <property type="match status" value="1"/>
</dbReference>
<dbReference type="VEuPathDB" id="TriTrypDB:BCY84_14391"/>
<dbReference type="Proteomes" id="UP000246121">
    <property type="component" value="Unassembled WGS sequence"/>
</dbReference>
<dbReference type="VEuPathDB" id="TriTrypDB:TcCLB.506147.170"/>
<accession>A0A2V2W7N7</accession>
<dbReference type="VEuPathDB" id="TriTrypDB:TcBrA4_0060800"/>
<organism evidence="2 3">
    <name type="scientific">Trypanosoma cruzi</name>
    <dbReference type="NCBI Taxonomy" id="5693"/>
    <lineage>
        <taxon>Eukaryota</taxon>
        <taxon>Discoba</taxon>
        <taxon>Euglenozoa</taxon>
        <taxon>Kinetoplastea</taxon>
        <taxon>Metakinetoplastina</taxon>
        <taxon>Trypanosomatida</taxon>
        <taxon>Trypanosomatidae</taxon>
        <taxon>Trypanosoma</taxon>
        <taxon>Schizotrypanum</taxon>
    </lineage>
</organism>
<dbReference type="GO" id="GO:0005783">
    <property type="term" value="C:endoplasmic reticulum"/>
    <property type="evidence" value="ECO:0007669"/>
    <property type="project" value="TreeGrafter"/>
</dbReference>
<dbReference type="VEuPathDB" id="TriTrypDB:TCSYLVIO_005727"/>
<reference evidence="2 3" key="1">
    <citation type="journal article" date="2018" name="Microb. Genom.">
        <title>Expanding an expanded genome: long-read sequencing of Trypanosoma cruzi.</title>
        <authorList>
            <person name="Berna L."/>
            <person name="Rodriguez M."/>
            <person name="Chiribao M.L."/>
            <person name="Parodi-Talice A."/>
            <person name="Pita S."/>
            <person name="Rijo G."/>
            <person name="Alvarez-Valin F."/>
            <person name="Robello C."/>
        </authorList>
    </citation>
    <scope>NUCLEOTIDE SEQUENCE [LARGE SCALE GENOMIC DNA]</scope>
    <source>
        <strain evidence="2 3">Dm28c</strain>
    </source>
</reference>
<dbReference type="VEuPathDB" id="TriTrypDB:Tc_MARK_4352"/>
<dbReference type="GO" id="GO:0006505">
    <property type="term" value="P:GPI anchor metabolic process"/>
    <property type="evidence" value="ECO:0007669"/>
    <property type="project" value="TreeGrafter"/>
</dbReference>
<name>A0A2V2W7N7_TRYCR</name>
<evidence type="ECO:0000256" key="1">
    <source>
        <dbReference type="SAM" id="Phobius"/>
    </source>
</evidence>
<evidence type="ECO:0000313" key="2">
    <source>
        <dbReference type="EMBL" id="PWV02574.1"/>
    </source>
</evidence>
<dbReference type="EMBL" id="PRFA01000002">
    <property type="protein sequence ID" value="PWV02574.1"/>
    <property type="molecule type" value="Genomic_DNA"/>
</dbReference>
<feature type="transmembrane region" description="Helical" evidence="1">
    <location>
        <begin position="12"/>
        <end position="31"/>
    </location>
</feature>
<dbReference type="VEuPathDB" id="TriTrypDB:TCDM_00039"/>
<dbReference type="PANTHER" id="PTHR15495">
    <property type="entry name" value="NEGATIVE REGULATOR OF VESICLE FORMATION-RELATED"/>
    <property type="match status" value="1"/>
</dbReference>
<dbReference type="VEuPathDB" id="TriTrypDB:TcYC6_0070770"/>
<dbReference type="GO" id="GO:0016020">
    <property type="term" value="C:membrane"/>
    <property type="evidence" value="ECO:0007669"/>
    <property type="project" value="GOC"/>
</dbReference>
<dbReference type="VEuPathDB" id="TriTrypDB:TcCLB.510735.9"/>
<dbReference type="InterPro" id="IPR039529">
    <property type="entry name" value="PGAP1/BST1"/>
</dbReference>
<protein>
    <submittedName>
        <fullName evidence="2">Uncharacterized protein</fullName>
    </submittedName>
</protein>
<dbReference type="VEuPathDB" id="TriTrypDB:TcG_04665"/>
<keyword evidence="1" id="KW-0472">Membrane</keyword>
<dbReference type="VEuPathDB" id="TriTrypDB:C4B63_2g217"/>
<sequence length="178" mass="20818">MARCPCTFSGMNFLVFVMFFTMTSIFAPAAYDWARMQRRTSLQAILTRMHPHFVEVSVKPATEEYYKLWRYYDFEADRYRDPKRPGFPAVPAVYVHGNAGCFRDMRSLGRFVGESILKQRYQNAARSQEEVKRALFGLYRREGLKMPADEEEIPRDLQQRAEEMVIARTPLLGVELLV</sequence>
<dbReference type="VEuPathDB" id="TriTrypDB:C3747_1g229"/>
<evidence type="ECO:0000313" key="3">
    <source>
        <dbReference type="Proteomes" id="UP000246121"/>
    </source>
</evidence>